<accession>A0A382ESM9</accession>
<gene>
    <name evidence="1" type="ORF">METZ01_LOCUS206213</name>
</gene>
<dbReference type="InterPro" id="IPR029061">
    <property type="entry name" value="THDP-binding"/>
</dbReference>
<sequence length="43" mass="4891">MLEALYDLASSNHDVMLLTADLGYGVFEKFEEMYSDQFLNIGV</sequence>
<name>A0A382ESM9_9ZZZZ</name>
<dbReference type="SUPFAM" id="SSF52518">
    <property type="entry name" value="Thiamin diphosphate-binding fold (THDP-binding)"/>
    <property type="match status" value="1"/>
</dbReference>
<reference evidence="1" key="1">
    <citation type="submission" date="2018-05" db="EMBL/GenBank/DDBJ databases">
        <authorList>
            <person name="Lanie J.A."/>
            <person name="Ng W.-L."/>
            <person name="Kazmierczak K.M."/>
            <person name="Andrzejewski T.M."/>
            <person name="Davidsen T.M."/>
            <person name="Wayne K.J."/>
            <person name="Tettelin H."/>
            <person name="Glass J.I."/>
            <person name="Rusch D."/>
            <person name="Podicherti R."/>
            <person name="Tsui H.-C.T."/>
            <person name="Winkler M.E."/>
        </authorList>
    </citation>
    <scope>NUCLEOTIDE SEQUENCE</scope>
</reference>
<evidence type="ECO:0000313" key="1">
    <source>
        <dbReference type="EMBL" id="SVB53359.1"/>
    </source>
</evidence>
<feature type="non-terminal residue" evidence="1">
    <location>
        <position position="43"/>
    </location>
</feature>
<dbReference type="AlphaFoldDB" id="A0A382ESM9"/>
<proteinExistence type="predicted"/>
<protein>
    <recommendedName>
        <fullName evidence="2">Transketolase-like pyrimidine-binding domain-containing protein</fullName>
    </recommendedName>
</protein>
<evidence type="ECO:0008006" key="2">
    <source>
        <dbReference type="Google" id="ProtNLM"/>
    </source>
</evidence>
<organism evidence="1">
    <name type="scientific">marine metagenome</name>
    <dbReference type="NCBI Taxonomy" id="408172"/>
    <lineage>
        <taxon>unclassified sequences</taxon>
        <taxon>metagenomes</taxon>
        <taxon>ecological metagenomes</taxon>
    </lineage>
</organism>
<dbReference type="EMBL" id="UINC01045966">
    <property type="protein sequence ID" value="SVB53359.1"/>
    <property type="molecule type" value="Genomic_DNA"/>
</dbReference>